<name>D1BRK8_XYLCX</name>
<dbReference type="InterPro" id="IPR006637">
    <property type="entry name" value="ChW"/>
</dbReference>
<protein>
    <submittedName>
        <fullName evidence="2">Hydrophobic protein</fullName>
    </submittedName>
</protein>
<evidence type="ECO:0000256" key="1">
    <source>
        <dbReference type="SAM" id="SignalP"/>
    </source>
</evidence>
<accession>D1BRK8</accession>
<dbReference type="HOGENOM" id="CLU_799134_0_0_11"/>
<feature type="chain" id="PRO_5003020744" evidence="1">
    <location>
        <begin position="34"/>
        <end position="347"/>
    </location>
</feature>
<dbReference type="PROSITE" id="PS51318">
    <property type="entry name" value="TAT"/>
    <property type="match status" value="1"/>
</dbReference>
<dbReference type="Proteomes" id="UP000002255">
    <property type="component" value="Chromosome"/>
</dbReference>
<dbReference type="AlphaFoldDB" id="D1BRK8"/>
<dbReference type="EMBL" id="CP001821">
    <property type="protein sequence ID" value="ACZ32274.1"/>
    <property type="molecule type" value="Genomic_DNA"/>
</dbReference>
<dbReference type="eggNOG" id="COG2385">
    <property type="taxonomic scope" value="Bacteria"/>
</dbReference>
<dbReference type="STRING" id="446471.Xcel_3274"/>
<evidence type="ECO:0000313" key="3">
    <source>
        <dbReference type="Proteomes" id="UP000002255"/>
    </source>
</evidence>
<dbReference type="OrthoDB" id="9779955at2"/>
<reference evidence="2 3" key="2">
    <citation type="journal article" date="2010" name="Stand. Genomic Sci.">
        <title>Complete genome sequence of Xylanimonas cellulosilytica type strain (XIL07).</title>
        <authorList>
            <person name="Foster B."/>
            <person name="Pukall R."/>
            <person name="Abt B."/>
            <person name="Nolan M."/>
            <person name="Glavina Del Rio T."/>
            <person name="Chen F."/>
            <person name="Lucas S."/>
            <person name="Tice H."/>
            <person name="Pitluck S."/>
            <person name="Cheng J.-F."/>
            <person name="Chertkov O."/>
            <person name="Brettin T."/>
            <person name="Han C."/>
            <person name="Detter J.C."/>
            <person name="Bruce D."/>
            <person name="Goodwin L."/>
            <person name="Ivanova N."/>
            <person name="Mavromatis K."/>
            <person name="Pati A."/>
            <person name="Mikhailova N."/>
            <person name="Chen A."/>
            <person name="Palaniappan K."/>
            <person name="Land M."/>
            <person name="Hauser L."/>
            <person name="Chang Y.-J."/>
            <person name="Jeffries C.D."/>
            <person name="Chain P."/>
            <person name="Rohde M."/>
            <person name="Goeker M."/>
            <person name="Bristow J."/>
            <person name="Eisen J.A."/>
            <person name="Markowitz V."/>
            <person name="Hugenholtz P."/>
            <person name="Kyrpides N.C."/>
            <person name="Klenk H.-P."/>
            <person name="Lapidus A."/>
        </authorList>
    </citation>
    <scope>NUCLEOTIDE SEQUENCE [LARGE SCALE GENOMIC DNA]</scope>
    <source>
        <strain evidence="3">DSM 15894 / CECT 5975 / LMG 20990 / XIL07</strain>
    </source>
</reference>
<evidence type="ECO:0000313" key="2">
    <source>
        <dbReference type="EMBL" id="ACZ32274.1"/>
    </source>
</evidence>
<sequence>MPVLPPARRVRLLAWVSALLAVAALAGAAPAQAAADPVAPQIAVRGHVQSIGWQPWRTGNGVVGTTGRALRLEALQLKLTSSTHQGGILAQAHVQNIGWTDYVPDGATIGTTGRGLRVEAVTLGLTGEVARYYDLWYRAHIQNHGWLAWTSNGSPAGSAEESLRIEALEIRLLPKGSAAPAQSGNRESFIYWQNDPGSLILAQAHVQNIGWQDPVRGGTVLGTTGRGLRLEALNLNYLGDGPLTAQAHVQNRGWMAPVSVSHNGGIVGTEGQGLRMEAIRLNLPSSSEYRIYYRTHVQNIGWTGWATNGQSSGSAGFGYRMEAVDVRVVLKGKSAPASNGVPAFFQR</sequence>
<dbReference type="InterPro" id="IPR006311">
    <property type="entry name" value="TAT_signal"/>
</dbReference>
<feature type="signal peptide" evidence="1">
    <location>
        <begin position="1"/>
        <end position="33"/>
    </location>
</feature>
<gene>
    <name evidence="2" type="ordered locus">Xcel_3274</name>
</gene>
<keyword evidence="1" id="KW-0732">Signal</keyword>
<proteinExistence type="predicted"/>
<dbReference type="RefSeq" id="WP_012880016.1">
    <property type="nucleotide sequence ID" value="NC_013530.1"/>
</dbReference>
<dbReference type="KEGG" id="xce:Xcel_3274"/>
<keyword evidence="3" id="KW-1185">Reference proteome</keyword>
<dbReference type="SMART" id="SM00728">
    <property type="entry name" value="ChW"/>
    <property type="match status" value="6"/>
</dbReference>
<dbReference type="Pfam" id="PF07538">
    <property type="entry name" value="ChW"/>
    <property type="match status" value="6"/>
</dbReference>
<organism evidence="2 3">
    <name type="scientific">Xylanimonas cellulosilytica (strain DSM 15894 / JCM 12276 / CECT 5975 / KCTC 9989 / LMG 20990 / NBRC 107835 / XIL07)</name>
    <dbReference type="NCBI Taxonomy" id="446471"/>
    <lineage>
        <taxon>Bacteria</taxon>
        <taxon>Bacillati</taxon>
        <taxon>Actinomycetota</taxon>
        <taxon>Actinomycetes</taxon>
        <taxon>Micrococcales</taxon>
        <taxon>Promicromonosporaceae</taxon>
        <taxon>Xylanimonas</taxon>
    </lineage>
</organism>
<reference evidence="3" key="1">
    <citation type="submission" date="2009-11" db="EMBL/GenBank/DDBJ databases">
        <title>The complete chromosome of Xylanimonas cellulosilytica DSM 15894.</title>
        <authorList>
            <consortium name="US DOE Joint Genome Institute (JGI-PGF)"/>
            <person name="Lucas S."/>
            <person name="Copeland A."/>
            <person name="Lapidus A."/>
            <person name="Glavina del Rio T."/>
            <person name="Dalin E."/>
            <person name="Tice H."/>
            <person name="Bruce D."/>
            <person name="Goodwin L."/>
            <person name="Pitluck S."/>
            <person name="Kyrpides N."/>
            <person name="Mavromatis K."/>
            <person name="Ivanova N."/>
            <person name="Mikhailova N."/>
            <person name="Foster B."/>
            <person name="Clum A."/>
            <person name="Brettin T."/>
            <person name="Detter J.C."/>
            <person name="Han C."/>
            <person name="Larimer F."/>
            <person name="Land M."/>
            <person name="Hauser L."/>
            <person name="Markowitz V."/>
            <person name="Cheng J.F."/>
            <person name="Hugenholtz P."/>
            <person name="Woyke T."/>
            <person name="Wu D."/>
            <person name="Gehrich-Schroeter G."/>
            <person name="Schneider S."/>
            <person name="Pukall S.R."/>
            <person name="Klenk H.P."/>
            <person name="Eisen J.A."/>
        </authorList>
    </citation>
    <scope>NUCLEOTIDE SEQUENCE [LARGE SCALE GENOMIC DNA]</scope>
    <source>
        <strain evidence="3">DSM 15894 / CECT 5975 / LMG 20990 / XIL07</strain>
    </source>
</reference>